<feature type="chain" id="PRO_5013085614" evidence="1">
    <location>
        <begin position="27"/>
        <end position="262"/>
    </location>
</feature>
<dbReference type="SUPFAM" id="SSF48726">
    <property type="entry name" value="Immunoglobulin"/>
    <property type="match status" value="1"/>
</dbReference>
<gene>
    <name evidence="2" type="primary">similar to GI12934</name>
    <name evidence="2" type="ORF">CLUMA_CG001097</name>
</gene>
<dbReference type="InterPro" id="IPR013783">
    <property type="entry name" value="Ig-like_fold"/>
</dbReference>
<dbReference type="GO" id="GO:0008045">
    <property type="term" value="P:motor neuron axon guidance"/>
    <property type="evidence" value="ECO:0007669"/>
    <property type="project" value="TreeGrafter"/>
</dbReference>
<dbReference type="STRING" id="568069.A0A1J1HH01"/>
<keyword evidence="1" id="KW-0732">Signal</keyword>
<evidence type="ECO:0000313" key="2">
    <source>
        <dbReference type="EMBL" id="CRK87295.1"/>
    </source>
</evidence>
<sequence length="262" mass="30166">MIIKLHNWIYFLTSIMLIIKDLTVSGLGMVHVTIPNAIQSGRNAIMTCEYELENDDLYSVKWYKGKREFFRYTPKEIPSIKIFKLPGIRVDVDSSNAKFPEENPMIDDIKQYYSIGENLEANCTSNSSIPPAKLEWWINDMPIYNSEYAIQYDTIVDPVTNRETSILGLRLPLTNEHFYRGRVKLQCVAKIYDIYEKDVTKYIEEFYPQILANSDNGGVHFSFISDRDAAGKSDSSTTTVHRLTLILIFSVACYEIAKMFSC</sequence>
<evidence type="ECO:0000313" key="3">
    <source>
        <dbReference type="Proteomes" id="UP000183832"/>
    </source>
</evidence>
<dbReference type="Gene3D" id="2.60.40.10">
    <property type="entry name" value="Immunoglobulins"/>
    <property type="match status" value="1"/>
</dbReference>
<dbReference type="OrthoDB" id="6333371at2759"/>
<reference evidence="2 3" key="1">
    <citation type="submission" date="2015-04" db="EMBL/GenBank/DDBJ databases">
        <authorList>
            <person name="Syromyatnikov M.Y."/>
            <person name="Popov V.N."/>
        </authorList>
    </citation>
    <scope>NUCLEOTIDE SEQUENCE [LARGE SCALE GENOMIC DNA]</scope>
</reference>
<dbReference type="EMBL" id="CVRI01000004">
    <property type="protein sequence ID" value="CRK87295.1"/>
    <property type="molecule type" value="Genomic_DNA"/>
</dbReference>
<dbReference type="AlphaFoldDB" id="A0A1J1HH01"/>
<dbReference type="PANTHER" id="PTHR21261:SF8">
    <property type="entry name" value="BEATEN PATH IA, ISOFORM B-RELATED"/>
    <property type="match status" value="1"/>
</dbReference>
<organism evidence="2 3">
    <name type="scientific">Clunio marinus</name>
    <dbReference type="NCBI Taxonomy" id="568069"/>
    <lineage>
        <taxon>Eukaryota</taxon>
        <taxon>Metazoa</taxon>
        <taxon>Ecdysozoa</taxon>
        <taxon>Arthropoda</taxon>
        <taxon>Hexapoda</taxon>
        <taxon>Insecta</taxon>
        <taxon>Pterygota</taxon>
        <taxon>Neoptera</taxon>
        <taxon>Endopterygota</taxon>
        <taxon>Diptera</taxon>
        <taxon>Nematocera</taxon>
        <taxon>Chironomoidea</taxon>
        <taxon>Chironomidae</taxon>
        <taxon>Clunio</taxon>
    </lineage>
</organism>
<keyword evidence="3" id="KW-1185">Reference proteome</keyword>
<dbReference type="Proteomes" id="UP000183832">
    <property type="component" value="Unassembled WGS sequence"/>
</dbReference>
<dbReference type="InterPro" id="IPR036179">
    <property type="entry name" value="Ig-like_dom_sf"/>
</dbReference>
<dbReference type="PANTHER" id="PTHR21261">
    <property type="entry name" value="BEAT PROTEIN"/>
    <property type="match status" value="1"/>
</dbReference>
<name>A0A1J1HH01_9DIPT</name>
<feature type="signal peptide" evidence="1">
    <location>
        <begin position="1"/>
        <end position="26"/>
    </location>
</feature>
<protein>
    <submittedName>
        <fullName evidence="2">CLUMA_CG001097, isoform A</fullName>
    </submittedName>
</protein>
<proteinExistence type="predicted"/>
<accession>A0A1J1HH01</accession>
<evidence type="ECO:0000256" key="1">
    <source>
        <dbReference type="SAM" id="SignalP"/>
    </source>
</evidence>